<evidence type="ECO:0000256" key="4">
    <source>
        <dbReference type="ARBA" id="ARBA00023136"/>
    </source>
</evidence>
<dbReference type="InterPro" id="IPR012944">
    <property type="entry name" value="SusD_RagB_dom"/>
</dbReference>
<evidence type="ECO:0000259" key="6">
    <source>
        <dbReference type="Pfam" id="PF07980"/>
    </source>
</evidence>
<dbReference type="PROSITE" id="PS51257">
    <property type="entry name" value="PROKAR_LIPOPROTEIN"/>
    <property type="match status" value="1"/>
</dbReference>
<accession>A0A4Y9IRN5</accession>
<comment type="subcellular location">
    <subcellularLocation>
        <location evidence="1">Cell outer membrane</location>
    </subcellularLocation>
</comment>
<dbReference type="Proteomes" id="UP000298285">
    <property type="component" value="Unassembled WGS sequence"/>
</dbReference>
<organism evidence="8 9">
    <name type="scientific">Dysgonomonas mossii</name>
    <dbReference type="NCBI Taxonomy" id="163665"/>
    <lineage>
        <taxon>Bacteria</taxon>
        <taxon>Pseudomonadati</taxon>
        <taxon>Bacteroidota</taxon>
        <taxon>Bacteroidia</taxon>
        <taxon>Bacteroidales</taxon>
        <taxon>Dysgonomonadaceae</taxon>
        <taxon>Dysgonomonas</taxon>
    </lineage>
</organism>
<dbReference type="GO" id="GO:0009279">
    <property type="term" value="C:cell outer membrane"/>
    <property type="evidence" value="ECO:0007669"/>
    <property type="project" value="UniProtKB-SubCell"/>
</dbReference>
<protein>
    <submittedName>
        <fullName evidence="8">RagB/SusD family nutrient uptake outer membrane protein</fullName>
    </submittedName>
</protein>
<reference evidence="8 9" key="1">
    <citation type="submission" date="2019-03" db="EMBL/GenBank/DDBJ databases">
        <title>Diversity of the mouse oral microbiome.</title>
        <authorList>
            <person name="Joseph S."/>
            <person name="Aduse-Opoku J."/>
            <person name="Curtis M."/>
            <person name="Wade W."/>
            <person name="Hashim A."/>
        </authorList>
    </citation>
    <scope>NUCLEOTIDE SEQUENCE [LARGE SCALE GENOMIC DNA]</scope>
    <source>
        <strain evidence="8 9">P11</strain>
    </source>
</reference>
<keyword evidence="4" id="KW-0472">Membrane</keyword>
<dbReference type="Gene3D" id="1.25.40.390">
    <property type="match status" value="1"/>
</dbReference>
<comment type="caution">
    <text evidence="8">The sequence shown here is derived from an EMBL/GenBank/DDBJ whole genome shotgun (WGS) entry which is preliminary data.</text>
</comment>
<dbReference type="InterPro" id="IPR011990">
    <property type="entry name" value="TPR-like_helical_dom_sf"/>
</dbReference>
<evidence type="ECO:0000256" key="5">
    <source>
        <dbReference type="ARBA" id="ARBA00023237"/>
    </source>
</evidence>
<gene>
    <name evidence="8" type="ORF">E4T88_04555</name>
</gene>
<dbReference type="AlphaFoldDB" id="A0A4Y9IRN5"/>
<dbReference type="EMBL" id="SPPK01000001">
    <property type="protein sequence ID" value="TFU91260.1"/>
    <property type="molecule type" value="Genomic_DNA"/>
</dbReference>
<dbReference type="OrthoDB" id="618454at2"/>
<evidence type="ECO:0000259" key="7">
    <source>
        <dbReference type="Pfam" id="PF14322"/>
    </source>
</evidence>
<evidence type="ECO:0000256" key="3">
    <source>
        <dbReference type="ARBA" id="ARBA00022729"/>
    </source>
</evidence>
<evidence type="ECO:0000256" key="2">
    <source>
        <dbReference type="ARBA" id="ARBA00006275"/>
    </source>
</evidence>
<feature type="domain" description="SusD-like N-terminal" evidence="7">
    <location>
        <begin position="97"/>
        <end position="220"/>
    </location>
</feature>
<dbReference type="InterPro" id="IPR033985">
    <property type="entry name" value="SusD-like_N"/>
</dbReference>
<evidence type="ECO:0000313" key="8">
    <source>
        <dbReference type="EMBL" id="TFU91260.1"/>
    </source>
</evidence>
<dbReference type="Pfam" id="PF14322">
    <property type="entry name" value="SusD-like_3"/>
    <property type="match status" value="1"/>
</dbReference>
<name>A0A4Y9IRN5_9BACT</name>
<sequence>MKKIIIILISVFTVSCSDFLDTDQLTQKDSSNYPQTPDEAYTSLMGVYNAFGSRVGGGETEHSFIVLNLMADDMLGGGGKDDLTAHAIDLFKLTSRTMYTDLWECTWRSVYRANLLLGSLDNIKWPTSESRNKIEGQVLFLRAFTYFRLCSMFGPVQLITTPEPVNLPRASAEDVYAQMGADLKRAIEILPATKFQDIPKSENGLATRWAAQALMARIFLFYTDYYKQPQMGDITKEQVVAWVDDCIANSGHDLIPDFRNLWPYSIVMSGKTKSDYKYAADNNLKWIGENGDNNETMFAIKCSTAAQGNNYDRRNTVNLHFGFRGNQDLLPFGSGWGKGPVNSKFYNEWPNNDLRKRGSVLDVSDATHEGEGSTSKYKWGQAYQWNETGYWSKKYMPVNVYDDKGNIVSYSSILWNMPNDPQFNSTQDIVLIRFADLLLMGAELGGSKAQEYMDRVRKRVDLPSVPATLENIKNERKYELAFEGIRWLDVLRWGDAESTVNGMNGITLKNNSQNATYKIKFRPETGGFLPIPEAEITLSNGVLTQTPGWNTNDAMLQPGE</sequence>
<dbReference type="Pfam" id="PF07980">
    <property type="entry name" value="SusD_RagB"/>
    <property type="match status" value="1"/>
</dbReference>
<keyword evidence="5" id="KW-0998">Cell outer membrane</keyword>
<keyword evidence="3" id="KW-0732">Signal</keyword>
<comment type="similarity">
    <text evidence="2">Belongs to the SusD family.</text>
</comment>
<dbReference type="SUPFAM" id="SSF48452">
    <property type="entry name" value="TPR-like"/>
    <property type="match status" value="1"/>
</dbReference>
<feature type="domain" description="RagB/SusD" evidence="6">
    <location>
        <begin position="343"/>
        <end position="549"/>
    </location>
</feature>
<evidence type="ECO:0000256" key="1">
    <source>
        <dbReference type="ARBA" id="ARBA00004442"/>
    </source>
</evidence>
<dbReference type="RefSeq" id="WP_135104275.1">
    <property type="nucleotide sequence ID" value="NZ_JADGKW010000001.1"/>
</dbReference>
<proteinExistence type="inferred from homology"/>
<evidence type="ECO:0000313" key="9">
    <source>
        <dbReference type="Proteomes" id="UP000298285"/>
    </source>
</evidence>